<reference evidence="7" key="1">
    <citation type="submission" date="2011-07" db="EMBL/GenBank/DDBJ databases">
        <authorList>
            <consortium name="Caenorhabditis brenneri Sequencing and Analysis Consortium"/>
            <person name="Wilson R.K."/>
        </authorList>
    </citation>
    <scope>NUCLEOTIDE SEQUENCE [LARGE SCALE GENOMIC DNA]</scope>
    <source>
        <strain evidence="7">PB2801</strain>
    </source>
</reference>
<proteinExistence type="predicted"/>
<dbReference type="InterPro" id="IPR001356">
    <property type="entry name" value="HD"/>
</dbReference>
<keyword evidence="7" id="KW-1185">Reference proteome</keyword>
<dbReference type="OrthoDB" id="5870495at2759"/>
<dbReference type="CDD" id="cd00086">
    <property type="entry name" value="homeodomain"/>
    <property type="match status" value="1"/>
</dbReference>
<name>G0NL67_CAEBE</name>
<dbReference type="EMBL" id="GL379904">
    <property type="protein sequence ID" value="EGT33282.1"/>
    <property type="molecule type" value="Genomic_DNA"/>
</dbReference>
<evidence type="ECO:0000256" key="4">
    <source>
        <dbReference type="SAM" id="MobiDB-lite"/>
    </source>
</evidence>
<dbReference type="STRING" id="135651.G0NL67"/>
<sequence length="167" mass="19891">MDDSPKTPRQKMWEQLKKSPNVLKDYYYVFRNRWIGRNRNMLMELTGLTERQIKDTLQAFRSKDSFELSTPQHTPEQKRILTEAFEDFCYLNSERITELAKKTGLLPQQVATWFSRERRTRDGTIGQKRKKPDASCDEEDVSEDTKPKKLYFSIENILSDDFPQKKE</sequence>
<dbReference type="InterPro" id="IPR009057">
    <property type="entry name" value="Homeodomain-like_sf"/>
</dbReference>
<comment type="subcellular location">
    <subcellularLocation>
        <location evidence="1 2 3">Nucleus</location>
    </subcellularLocation>
</comment>
<keyword evidence="2 3" id="KW-0238">DNA-binding</keyword>
<dbReference type="FunCoup" id="G0NL67">
    <property type="interactions" value="2"/>
</dbReference>
<keyword evidence="2 3" id="KW-0539">Nucleus</keyword>
<feature type="domain" description="Homeobox" evidence="5">
    <location>
        <begin position="74"/>
        <end position="124"/>
    </location>
</feature>
<feature type="DNA-binding region" description="Homeobox" evidence="2">
    <location>
        <begin position="76"/>
        <end position="125"/>
    </location>
</feature>
<evidence type="ECO:0000256" key="1">
    <source>
        <dbReference type="ARBA" id="ARBA00004123"/>
    </source>
</evidence>
<dbReference type="SMART" id="SM00389">
    <property type="entry name" value="HOX"/>
    <property type="match status" value="1"/>
</dbReference>
<dbReference type="SUPFAM" id="SSF46689">
    <property type="entry name" value="Homeodomain-like"/>
    <property type="match status" value="1"/>
</dbReference>
<evidence type="ECO:0000259" key="5">
    <source>
        <dbReference type="PROSITE" id="PS50071"/>
    </source>
</evidence>
<evidence type="ECO:0000256" key="2">
    <source>
        <dbReference type="PROSITE-ProRule" id="PRU00108"/>
    </source>
</evidence>
<dbReference type="Proteomes" id="UP000008068">
    <property type="component" value="Unassembled WGS sequence"/>
</dbReference>
<evidence type="ECO:0000313" key="6">
    <source>
        <dbReference type="EMBL" id="EGT33282.1"/>
    </source>
</evidence>
<dbReference type="GO" id="GO:0005634">
    <property type="term" value="C:nucleus"/>
    <property type="evidence" value="ECO:0007669"/>
    <property type="project" value="UniProtKB-SubCell"/>
</dbReference>
<dbReference type="PROSITE" id="PS50071">
    <property type="entry name" value="HOMEOBOX_2"/>
    <property type="match status" value="1"/>
</dbReference>
<dbReference type="GO" id="GO:0003677">
    <property type="term" value="F:DNA binding"/>
    <property type="evidence" value="ECO:0007669"/>
    <property type="project" value="UniProtKB-UniRule"/>
</dbReference>
<dbReference type="eggNOG" id="ENOG502RT9Q">
    <property type="taxonomic scope" value="Eukaryota"/>
</dbReference>
<protein>
    <recommendedName>
        <fullName evidence="5">Homeobox domain-containing protein</fullName>
    </recommendedName>
</protein>
<gene>
    <name evidence="6" type="ORF">CAEBREN_23021</name>
</gene>
<accession>G0NL67</accession>
<dbReference type="AlphaFoldDB" id="G0NL67"/>
<evidence type="ECO:0000256" key="3">
    <source>
        <dbReference type="RuleBase" id="RU000682"/>
    </source>
</evidence>
<evidence type="ECO:0000313" key="7">
    <source>
        <dbReference type="Proteomes" id="UP000008068"/>
    </source>
</evidence>
<dbReference type="OMA" id="HRATTRM"/>
<keyword evidence="2 3" id="KW-0371">Homeobox</keyword>
<organism evidence="7">
    <name type="scientific">Caenorhabditis brenneri</name>
    <name type="common">Nematode worm</name>
    <dbReference type="NCBI Taxonomy" id="135651"/>
    <lineage>
        <taxon>Eukaryota</taxon>
        <taxon>Metazoa</taxon>
        <taxon>Ecdysozoa</taxon>
        <taxon>Nematoda</taxon>
        <taxon>Chromadorea</taxon>
        <taxon>Rhabditida</taxon>
        <taxon>Rhabditina</taxon>
        <taxon>Rhabditomorpha</taxon>
        <taxon>Rhabditoidea</taxon>
        <taxon>Rhabditidae</taxon>
        <taxon>Peloderinae</taxon>
        <taxon>Caenorhabditis</taxon>
    </lineage>
</organism>
<feature type="region of interest" description="Disordered" evidence="4">
    <location>
        <begin position="121"/>
        <end position="145"/>
    </location>
</feature>
<dbReference type="HOGENOM" id="CLU_1620570_0_0_1"/>
<dbReference type="InParanoid" id="G0NL67"/>
<dbReference type="Gene3D" id="1.10.10.60">
    <property type="entry name" value="Homeodomain-like"/>
    <property type="match status" value="1"/>
</dbReference>
<dbReference type="Pfam" id="PF00046">
    <property type="entry name" value="Homeodomain"/>
    <property type="match status" value="1"/>
</dbReference>